<accession>A0A2W5HLB1</accession>
<feature type="domain" description="Solute-binding protein family 3/N-terminal" evidence="3">
    <location>
        <begin position="32"/>
        <end position="261"/>
    </location>
</feature>
<dbReference type="PANTHER" id="PTHR35936:SF17">
    <property type="entry name" value="ARGININE-BINDING EXTRACELLULAR PROTEIN ARTP"/>
    <property type="match status" value="1"/>
</dbReference>
<feature type="chain" id="PRO_5016141632" description="Solute-binding protein family 3/N-terminal domain-containing protein" evidence="2">
    <location>
        <begin position="20"/>
        <end position="275"/>
    </location>
</feature>
<sequence>MKKLFLFAAALFLTHAAHAQDKSYEKIQSAGEIRCGYSIWNPILYKDLESGQIKGAAYDIMDAIGKKTDLKINFAEETGWGTLTEGLATGRYDMICTTIGALSSRGKVIDFSKPLFYLPIYVVVRKDEKRFDKSLAGINDPSVKLGVLEGEGTATFATGYFPKAKIVAIPQTADYSQLLEDVKTGKSDLTLISGETFDAFNRKNPGILKYAQTGKPIGAFRVAFGLPKGDYQLKQTIDTAIDELQDEGTLGKILDGYDPEARLYLRLATPYEQPK</sequence>
<dbReference type="Gene3D" id="3.40.190.10">
    <property type="entry name" value="Periplasmic binding protein-like II"/>
    <property type="match status" value="2"/>
</dbReference>
<reference evidence="4 5" key="1">
    <citation type="submission" date="2017-08" db="EMBL/GenBank/DDBJ databases">
        <title>Infants hospitalized years apart are colonized by the same room-sourced microbial strains.</title>
        <authorList>
            <person name="Brooks B."/>
            <person name="Olm M.R."/>
            <person name="Firek B.A."/>
            <person name="Baker R."/>
            <person name="Thomas B.C."/>
            <person name="Morowitz M.J."/>
            <person name="Banfield J.F."/>
        </authorList>
    </citation>
    <scope>NUCLEOTIDE SEQUENCE [LARGE SCALE GENOMIC DNA]</scope>
    <source>
        <strain evidence="4">S2_006_000_R2_64</strain>
    </source>
</reference>
<dbReference type="AlphaFoldDB" id="A0A2W5HLB1"/>
<evidence type="ECO:0000256" key="2">
    <source>
        <dbReference type="SAM" id="SignalP"/>
    </source>
</evidence>
<evidence type="ECO:0000259" key="3">
    <source>
        <dbReference type="SMART" id="SM00062"/>
    </source>
</evidence>
<dbReference type="InterPro" id="IPR001638">
    <property type="entry name" value="Solute-binding_3/MltF_N"/>
</dbReference>
<organism evidence="4 5">
    <name type="scientific">Micavibrio aeruginosavorus</name>
    <dbReference type="NCBI Taxonomy" id="349221"/>
    <lineage>
        <taxon>Bacteria</taxon>
        <taxon>Pseudomonadati</taxon>
        <taxon>Bdellovibrionota</taxon>
        <taxon>Bdellovibrionia</taxon>
        <taxon>Bdellovibrionales</taxon>
        <taxon>Pseudobdellovibrionaceae</taxon>
        <taxon>Micavibrio</taxon>
    </lineage>
</organism>
<protein>
    <recommendedName>
        <fullName evidence="3">Solute-binding protein family 3/N-terminal domain-containing protein</fullName>
    </recommendedName>
</protein>
<dbReference type="CDD" id="cd13530">
    <property type="entry name" value="PBP2_peptides_like"/>
    <property type="match status" value="1"/>
</dbReference>
<dbReference type="PANTHER" id="PTHR35936">
    <property type="entry name" value="MEMBRANE-BOUND LYTIC MUREIN TRANSGLYCOSYLASE F"/>
    <property type="match status" value="1"/>
</dbReference>
<dbReference type="Proteomes" id="UP000249739">
    <property type="component" value="Unassembled WGS sequence"/>
</dbReference>
<dbReference type="SUPFAM" id="SSF53850">
    <property type="entry name" value="Periplasmic binding protein-like II"/>
    <property type="match status" value="1"/>
</dbReference>
<keyword evidence="1 2" id="KW-0732">Signal</keyword>
<proteinExistence type="predicted"/>
<evidence type="ECO:0000313" key="5">
    <source>
        <dbReference type="Proteomes" id="UP000249739"/>
    </source>
</evidence>
<dbReference type="EMBL" id="QFOT01000127">
    <property type="protein sequence ID" value="PZP54559.1"/>
    <property type="molecule type" value="Genomic_DNA"/>
</dbReference>
<comment type="caution">
    <text evidence="4">The sequence shown here is derived from an EMBL/GenBank/DDBJ whole genome shotgun (WGS) entry which is preliminary data.</text>
</comment>
<dbReference type="SMART" id="SM00062">
    <property type="entry name" value="PBPb"/>
    <property type="match status" value="1"/>
</dbReference>
<name>A0A2W5HLB1_9BACT</name>
<gene>
    <name evidence="4" type="ORF">DI586_09545</name>
</gene>
<feature type="signal peptide" evidence="2">
    <location>
        <begin position="1"/>
        <end position="19"/>
    </location>
</feature>
<evidence type="ECO:0000313" key="4">
    <source>
        <dbReference type="EMBL" id="PZP54559.1"/>
    </source>
</evidence>
<dbReference type="Pfam" id="PF00497">
    <property type="entry name" value="SBP_bac_3"/>
    <property type="match status" value="1"/>
</dbReference>
<evidence type="ECO:0000256" key="1">
    <source>
        <dbReference type="ARBA" id="ARBA00022729"/>
    </source>
</evidence>